<sequence length="120" mass="13280">MDMRYTKDCCNVLLAKNRLLNRLANWLKVRMEPLGRDRYHSQAGVALLGGTSSSASSRLVAKSQVLVLRDLINKSGGSNVLGRWSKPPAWGRIVVVWGLRVHPLMTDGLMEDPLLVGGLR</sequence>
<name>A0ABR0R7C5_GOSAR</name>
<proteinExistence type="predicted"/>
<dbReference type="EMBL" id="JARKNE010000001">
    <property type="protein sequence ID" value="KAK5847072.1"/>
    <property type="molecule type" value="Genomic_DNA"/>
</dbReference>
<accession>A0ABR0R7C5</accession>
<organism evidence="1 2">
    <name type="scientific">Gossypium arboreum</name>
    <name type="common">Tree cotton</name>
    <name type="synonym">Gossypium nanking</name>
    <dbReference type="NCBI Taxonomy" id="29729"/>
    <lineage>
        <taxon>Eukaryota</taxon>
        <taxon>Viridiplantae</taxon>
        <taxon>Streptophyta</taxon>
        <taxon>Embryophyta</taxon>
        <taxon>Tracheophyta</taxon>
        <taxon>Spermatophyta</taxon>
        <taxon>Magnoliopsida</taxon>
        <taxon>eudicotyledons</taxon>
        <taxon>Gunneridae</taxon>
        <taxon>Pentapetalae</taxon>
        <taxon>rosids</taxon>
        <taxon>malvids</taxon>
        <taxon>Malvales</taxon>
        <taxon>Malvaceae</taxon>
        <taxon>Malvoideae</taxon>
        <taxon>Gossypium</taxon>
    </lineage>
</organism>
<protein>
    <submittedName>
        <fullName evidence="1">Uncharacterized protein</fullName>
    </submittedName>
</protein>
<evidence type="ECO:0000313" key="1">
    <source>
        <dbReference type="EMBL" id="KAK5847072.1"/>
    </source>
</evidence>
<evidence type="ECO:0000313" key="2">
    <source>
        <dbReference type="Proteomes" id="UP001358586"/>
    </source>
</evidence>
<gene>
    <name evidence="1" type="ORF">PVK06_003374</name>
</gene>
<dbReference type="Proteomes" id="UP001358586">
    <property type="component" value="Chromosome 1"/>
</dbReference>
<reference evidence="1 2" key="1">
    <citation type="submission" date="2023-03" db="EMBL/GenBank/DDBJ databases">
        <title>WGS of Gossypium arboreum.</title>
        <authorList>
            <person name="Yu D."/>
        </authorList>
    </citation>
    <scope>NUCLEOTIDE SEQUENCE [LARGE SCALE GENOMIC DNA]</scope>
    <source>
        <tissue evidence="1">Leaf</tissue>
    </source>
</reference>
<keyword evidence="2" id="KW-1185">Reference proteome</keyword>
<comment type="caution">
    <text evidence="1">The sequence shown here is derived from an EMBL/GenBank/DDBJ whole genome shotgun (WGS) entry which is preliminary data.</text>
</comment>